<evidence type="ECO:0000313" key="3">
    <source>
        <dbReference type="Proteomes" id="UP001549251"/>
    </source>
</evidence>
<accession>A0ABV2PZE3</accession>
<dbReference type="RefSeq" id="WP_354550292.1">
    <property type="nucleotide sequence ID" value="NZ_JBEPSD010000002.1"/>
</dbReference>
<dbReference type="Proteomes" id="UP001549251">
    <property type="component" value="Unassembled WGS sequence"/>
</dbReference>
<organism evidence="2 3">
    <name type="scientific">Rhodanobacter soli</name>
    <dbReference type="NCBI Taxonomy" id="590609"/>
    <lineage>
        <taxon>Bacteria</taxon>
        <taxon>Pseudomonadati</taxon>
        <taxon>Pseudomonadota</taxon>
        <taxon>Gammaproteobacteria</taxon>
        <taxon>Lysobacterales</taxon>
        <taxon>Rhodanobacteraceae</taxon>
        <taxon>Rhodanobacter</taxon>
    </lineage>
</organism>
<feature type="chain" id="PRO_5046396596" description="DUF1579 domain-containing protein" evidence="1">
    <location>
        <begin position="20"/>
        <end position="209"/>
    </location>
</feature>
<reference evidence="2 3" key="1">
    <citation type="submission" date="2024-06" db="EMBL/GenBank/DDBJ databases">
        <title>Sorghum-associated microbial communities from plants grown in Nebraska, USA.</title>
        <authorList>
            <person name="Schachtman D."/>
        </authorList>
    </citation>
    <scope>NUCLEOTIDE SEQUENCE [LARGE SCALE GENOMIC DNA]</scope>
    <source>
        <strain evidence="2 3">1757</strain>
    </source>
</reference>
<dbReference type="EMBL" id="JBEPSD010000002">
    <property type="protein sequence ID" value="MET4570017.1"/>
    <property type="molecule type" value="Genomic_DNA"/>
</dbReference>
<evidence type="ECO:0000256" key="1">
    <source>
        <dbReference type="SAM" id="SignalP"/>
    </source>
</evidence>
<sequence length="209" mass="22837">MKLSVIPFCILLVPICSSAQQNNPAVAGSQDNAKAATSSMLAGTHAPAEMNKLYPRIGEWQATIRTVPGPGSSEEKIDRGVMVIRKGPGGFSIVQDFQSHGSSGHLIGQSYTWWDSRAKAYKSVWCDNMQGCTEFTTAIQGNSWTVELDDTTNGTRVHTTIHATLSPDHNCIHEEFKNSYDGRPPQLVTVGEYRRVTPGTVQEKQPTCI</sequence>
<keyword evidence="1" id="KW-0732">Signal</keyword>
<proteinExistence type="predicted"/>
<comment type="caution">
    <text evidence="2">The sequence shown here is derived from an EMBL/GenBank/DDBJ whole genome shotgun (WGS) entry which is preliminary data.</text>
</comment>
<evidence type="ECO:0008006" key="4">
    <source>
        <dbReference type="Google" id="ProtNLM"/>
    </source>
</evidence>
<gene>
    <name evidence="2" type="ORF">ABIE04_002378</name>
</gene>
<keyword evidence="3" id="KW-1185">Reference proteome</keyword>
<protein>
    <recommendedName>
        <fullName evidence="4">DUF1579 domain-containing protein</fullName>
    </recommendedName>
</protein>
<feature type="signal peptide" evidence="1">
    <location>
        <begin position="1"/>
        <end position="19"/>
    </location>
</feature>
<name>A0ABV2PZE3_9GAMM</name>
<evidence type="ECO:0000313" key="2">
    <source>
        <dbReference type="EMBL" id="MET4570017.1"/>
    </source>
</evidence>